<dbReference type="AlphaFoldDB" id="A0A2T2P320"/>
<dbReference type="EMBL" id="KZ678130">
    <property type="protein sequence ID" value="PSN71916.1"/>
    <property type="molecule type" value="Genomic_DNA"/>
</dbReference>
<dbReference type="Proteomes" id="UP000240883">
    <property type="component" value="Unassembled WGS sequence"/>
</dbReference>
<keyword evidence="3" id="KW-1185">Reference proteome</keyword>
<name>A0A2T2P320_CORCC</name>
<accession>A0A2T2P320</accession>
<evidence type="ECO:0000256" key="1">
    <source>
        <dbReference type="SAM" id="MobiDB-lite"/>
    </source>
</evidence>
<proteinExistence type="predicted"/>
<feature type="region of interest" description="Disordered" evidence="1">
    <location>
        <begin position="1"/>
        <end position="27"/>
    </location>
</feature>
<evidence type="ECO:0000313" key="3">
    <source>
        <dbReference type="Proteomes" id="UP000240883"/>
    </source>
</evidence>
<sequence>MPPSLQQPSALPVHASRGSHGPPEVSRPACVRQHTMGRDSPIASIFASFRRANEESMEPALRCLNWPVQRDCQTSSKALRSVQPRRSVLSDPVFPLRRLAMKLAQLRNRHLPRKNTGPDGAGSWGSRSISWDLRLHRLRIHAPLKLAKLHPLGGLRASVTQPNLCV</sequence>
<organism evidence="2 3">
    <name type="scientific">Corynespora cassiicola Philippines</name>
    <dbReference type="NCBI Taxonomy" id="1448308"/>
    <lineage>
        <taxon>Eukaryota</taxon>
        <taxon>Fungi</taxon>
        <taxon>Dikarya</taxon>
        <taxon>Ascomycota</taxon>
        <taxon>Pezizomycotina</taxon>
        <taxon>Dothideomycetes</taxon>
        <taxon>Pleosporomycetidae</taxon>
        <taxon>Pleosporales</taxon>
        <taxon>Corynesporascaceae</taxon>
        <taxon>Corynespora</taxon>
    </lineage>
</organism>
<reference evidence="2 3" key="1">
    <citation type="journal article" date="2018" name="Front. Microbiol.">
        <title>Genome-Wide Analysis of Corynespora cassiicola Leaf Fall Disease Putative Effectors.</title>
        <authorList>
            <person name="Lopez D."/>
            <person name="Ribeiro S."/>
            <person name="Label P."/>
            <person name="Fumanal B."/>
            <person name="Venisse J.S."/>
            <person name="Kohler A."/>
            <person name="de Oliveira R.R."/>
            <person name="Labutti K."/>
            <person name="Lipzen A."/>
            <person name="Lail K."/>
            <person name="Bauer D."/>
            <person name="Ohm R.A."/>
            <person name="Barry K.W."/>
            <person name="Spatafora J."/>
            <person name="Grigoriev I.V."/>
            <person name="Martin F.M."/>
            <person name="Pujade-Renaud V."/>
        </authorList>
    </citation>
    <scope>NUCLEOTIDE SEQUENCE [LARGE SCALE GENOMIC DNA]</scope>
    <source>
        <strain evidence="2 3">Philippines</strain>
    </source>
</reference>
<evidence type="ECO:0000313" key="2">
    <source>
        <dbReference type="EMBL" id="PSN71916.1"/>
    </source>
</evidence>
<protein>
    <submittedName>
        <fullName evidence="2">Uncharacterized protein</fullName>
    </submittedName>
</protein>
<gene>
    <name evidence="2" type="ORF">BS50DRAFT_238907</name>
</gene>